<sequence>MTVTDPPPSAPRPAVWRGVGVTLAGYAVTLALLQALTVSRGSARAAWTPDAVLSLTCAALLVTCTLWLIRLQHSLRTELTVALVVSMGLLADLLALQGLSVLHGAARPDPVQLLLGASCAASLVVLTVRGTVASRLGQRHLQQVQETDVLTGVLNRRGVLRQYVAIPPGAEVNVALLDVNDLRRLNEKDGHDAGDAYLRAIADLLRALLPREAVLGRWGGDEFMVLSPRPLRALPLLDDPRLRALRRDPDLPVLAVGEVSVPAGGPLERVVALASEQMYAQKARDYAARAAQRQGLHVDLNAFPRYLQTLETLDDILRLGLRRAADLAGFEAWYFIRHGDPLEITYQDALHGDAPDTLTSRPIRIVDAVVNGQETVFASDYERSEHAEPFWVRAGIKSVIAAPVCVNGEVTCVLAFTSRRGWPTITPGTRRLLEGVAVHLGHHLERQDAYARMQASVEAGITGMGIILEARDLETAGHTARVVSAALRLGRAAGLDDEELGALRLGAYLHDVGKLAIPDAVLLKPGPLTDAEWTLMRSHAERGALMAARLPSVPEGSLQVVRSHHERWDGGGYPDGLAGEGIPRLARIFSVCDVYDALTSGRPYKDAWTHEAAVAELLAQRGLQFDPALTDLFLEAVQPGLSGARRSDRVERQATS</sequence>
<dbReference type="SMART" id="SM00267">
    <property type="entry name" value="GGDEF"/>
    <property type="match status" value="1"/>
</dbReference>
<dbReference type="SUPFAM" id="SSF55073">
    <property type="entry name" value="Nucleotide cyclase"/>
    <property type="match status" value="1"/>
</dbReference>
<dbReference type="InterPro" id="IPR003018">
    <property type="entry name" value="GAF"/>
</dbReference>
<protein>
    <recommendedName>
        <fullName evidence="6">Diguanylate cyclase</fullName>
    </recommendedName>
</protein>
<dbReference type="InterPro" id="IPR029787">
    <property type="entry name" value="Nucleotide_cyclase"/>
</dbReference>
<reference evidence="4" key="1">
    <citation type="journal article" date="2014" name="Int. J. Syst. Evol. Microbiol.">
        <title>Complete genome sequence of Corynebacterium casei LMG S-19264T (=DSM 44701T), isolated from a smear-ripened cheese.</title>
        <authorList>
            <consortium name="US DOE Joint Genome Institute (JGI-PGF)"/>
            <person name="Walter F."/>
            <person name="Albersmeier A."/>
            <person name="Kalinowski J."/>
            <person name="Ruckert C."/>
        </authorList>
    </citation>
    <scope>NUCLEOTIDE SEQUENCE</scope>
    <source>
        <strain evidence="4">JCM 14371</strain>
    </source>
</reference>
<evidence type="ECO:0000313" key="4">
    <source>
        <dbReference type="EMBL" id="GGJ67482.1"/>
    </source>
</evidence>
<keyword evidence="1" id="KW-0472">Membrane</keyword>
<evidence type="ECO:0000259" key="2">
    <source>
        <dbReference type="PROSITE" id="PS50887"/>
    </source>
</evidence>
<proteinExistence type="predicted"/>
<evidence type="ECO:0000256" key="1">
    <source>
        <dbReference type="SAM" id="Phobius"/>
    </source>
</evidence>
<dbReference type="SUPFAM" id="SSF55781">
    <property type="entry name" value="GAF domain-like"/>
    <property type="match status" value="1"/>
</dbReference>
<dbReference type="EMBL" id="BMOE01000002">
    <property type="protein sequence ID" value="GGJ67482.1"/>
    <property type="molecule type" value="Genomic_DNA"/>
</dbReference>
<dbReference type="Gene3D" id="3.30.70.270">
    <property type="match status" value="1"/>
</dbReference>
<comment type="caution">
    <text evidence="4">The sequence shown here is derived from an EMBL/GenBank/DDBJ whole genome shotgun (WGS) entry which is preliminary data.</text>
</comment>
<dbReference type="InterPro" id="IPR052020">
    <property type="entry name" value="Cyclic_di-GMP/3'3'-cGAMP_PDE"/>
</dbReference>
<dbReference type="NCBIfam" id="TIGR00254">
    <property type="entry name" value="GGDEF"/>
    <property type="match status" value="1"/>
</dbReference>
<evidence type="ECO:0000259" key="3">
    <source>
        <dbReference type="PROSITE" id="PS51832"/>
    </source>
</evidence>
<feature type="transmembrane region" description="Helical" evidence="1">
    <location>
        <begin position="113"/>
        <end position="132"/>
    </location>
</feature>
<keyword evidence="5" id="KW-1185">Reference proteome</keyword>
<organism evidence="4 5">
    <name type="scientific">Deinococcus aquiradiocola</name>
    <dbReference type="NCBI Taxonomy" id="393059"/>
    <lineage>
        <taxon>Bacteria</taxon>
        <taxon>Thermotogati</taxon>
        <taxon>Deinococcota</taxon>
        <taxon>Deinococci</taxon>
        <taxon>Deinococcales</taxon>
        <taxon>Deinococcaceae</taxon>
        <taxon>Deinococcus</taxon>
    </lineage>
</organism>
<dbReference type="PANTHER" id="PTHR45228">
    <property type="entry name" value="CYCLIC DI-GMP PHOSPHODIESTERASE TM_0186-RELATED"/>
    <property type="match status" value="1"/>
</dbReference>
<dbReference type="InterPro" id="IPR043128">
    <property type="entry name" value="Rev_trsase/Diguanyl_cyclase"/>
</dbReference>
<dbReference type="InterPro" id="IPR000160">
    <property type="entry name" value="GGDEF_dom"/>
</dbReference>
<dbReference type="Gene3D" id="3.30.450.40">
    <property type="match status" value="1"/>
</dbReference>
<feature type="transmembrane region" description="Helical" evidence="1">
    <location>
        <begin position="51"/>
        <end position="69"/>
    </location>
</feature>
<dbReference type="SMART" id="SM00065">
    <property type="entry name" value="GAF"/>
    <property type="match status" value="1"/>
</dbReference>
<dbReference type="PROSITE" id="PS50887">
    <property type="entry name" value="GGDEF"/>
    <property type="match status" value="1"/>
</dbReference>
<gene>
    <name evidence="4" type="ORF">GCM10008939_09750</name>
</gene>
<evidence type="ECO:0008006" key="6">
    <source>
        <dbReference type="Google" id="ProtNLM"/>
    </source>
</evidence>
<accession>A0A917P9M9</accession>
<dbReference type="Proteomes" id="UP000635726">
    <property type="component" value="Unassembled WGS sequence"/>
</dbReference>
<keyword evidence="1" id="KW-1133">Transmembrane helix</keyword>
<dbReference type="Pfam" id="PF00990">
    <property type="entry name" value="GGDEF"/>
    <property type="match status" value="1"/>
</dbReference>
<dbReference type="PROSITE" id="PS51832">
    <property type="entry name" value="HD_GYP"/>
    <property type="match status" value="1"/>
</dbReference>
<keyword evidence="1" id="KW-0812">Transmembrane</keyword>
<feature type="domain" description="HD-GYP" evidence="3">
    <location>
        <begin position="453"/>
        <end position="649"/>
    </location>
</feature>
<feature type="transmembrane region" description="Helical" evidence="1">
    <location>
        <begin position="81"/>
        <end position="101"/>
    </location>
</feature>
<dbReference type="InterPro" id="IPR029016">
    <property type="entry name" value="GAF-like_dom_sf"/>
</dbReference>
<feature type="transmembrane region" description="Helical" evidence="1">
    <location>
        <begin position="15"/>
        <end position="39"/>
    </location>
</feature>
<dbReference type="SMART" id="SM00471">
    <property type="entry name" value="HDc"/>
    <property type="match status" value="1"/>
</dbReference>
<dbReference type="Pfam" id="PF13487">
    <property type="entry name" value="HD_5"/>
    <property type="match status" value="1"/>
</dbReference>
<dbReference type="Gene3D" id="1.10.3210.10">
    <property type="entry name" value="Hypothetical protein af1432"/>
    <property type="match status" value="1"/>
</dbReference>
<feature type="domain" description="GGDEF" evidence="2">
    <location>
        <begin position="170"/>
        <end position="294"/>
    </location>
</feature>
<dbReference type="PANTHER" id="PTHR45228:SF8">
    <property type="entry name" value="TWO-COMPONENT RESPONSE REGULATOR-RELATED"/>
    <property type="match status" value="1"/>
</dbReference>
<dbReference type="CDD" id="cd01949">
    <property type="entry name" value="GGDEF"/>
    <property type="match status" value="1"/>
</dbReference>
<dbReference type="RefSeq" id="WP_188961144.1">
    <property type="nucleotide sequence ID" value="NZ_BMOE01000002.1"/>
</dbReference>
<reference evidence="4" key="2">
    <citation type="submission" date="2020-09" db="EMBL/GenBank/DDBJ databases">
        <authorList>
            <person name="Sun Q."/>
            <person name="Ohkuma M."/>
        </authorList>
    </citation>
    <scope>NUCLEOTIDE SEQUENCE</scope>
    <source>
        <strain evidence="4">JCM 14371</strain>
    </source>
</reference>
<dbReference type="Pfam" id="PF13185">
    <property type="entry name" value="GAF_2"/>
    <property type="match status" value="1"/>
</dbReference>
<dbReference type="InterPro" id="IPR003607">
    <property type="entry name" value="HD/PDEase_dom"/>
</dbReference>
<name>A0A917P9M9_9DEIO</name>
<dbReference type="AlphaFoldDB" id="A0A917P9M9"/>
<dbReference type="CDD" id="cd00077">
    <property type="entry name" value="HDc"/>
    <property type="match status" value="1"/>
</dbReference>
<dbReference type="SUPFAM" id="SSF109604">
    <property type="entry name" value="HD-domain/PDEase-like"/>
    <property type="match status" value="1"/>
</dbReference>
<dbReference type="InterPro" id="IPR037522">
    <property type="entry name" value="HD_GYP_dom"/>
</dbReference>
<evidence type="ECO:0000313" key="5">
    <source>
        <dbReference type="Proteomes" id="UP000635726"/>
    </source>
</evidence>